<dbReference type="InterPro" id="IPR002347">
    <property type="entry name" value="SDR_fam"/>
</dbReference>
<reference evidence="2" key="1">
    <citation type="submission" date="2023-04" db="EMBL/GenBank/DDBJ databases">
        <title>Comparative genomic analysis of Cohnella hashimotonis sp. nov., isolated from the International Space Station.</title>
        <authorList>
            <person name="Venkateswaran K."/>
            <person name="Simpson A."/>
        </authorList>
    </citation>
    <scope>NUCLEOTIDE SEQUENCE</scope>
    <source>
        <strain evidence="2">F6_2S_P_1</strain>
    </source>
</reference>
<dbReference type="CDD" id="cd05325">
    <property type="entry name" value="carb_red_sniffer_like_SDR_c"/>
    <property type="match status" value="1"/>
</dbReference>
<keyword evidence="3" id="KW-1185">Reference proteome</keyword>
<dbReference type="Gene3D" id="3.40.50.720">
    <property type="entry name" value="NAD(P)-binding Rossmann-like Domain"/>
    <property type="match status" value="1"/>
</dbReference>
<dbReference type="InterPro" id="IPR051468">
    <property type="entry name" value="Fungal_SecMetab_SDRs"/>
</dbReference>
<accession>A0ABT6TPR1</accession>
<dbReference type="InterPro" id="IPR036291">
    <property type="entry name" value="NAD(P)-bd_dom_sf"/>
</dbReference>
<evidence type="ECO:0000313" key="2">
    <source>
        <dbReference type="EMBL" id="MDI4648541.1"/>
    </source>
</evidence>
<evidence type="ECO:0000256" key="1">
    <source>
        <dbReference type="RuleBase" id="RU000363"/>
    </source>
</evidence>
<dbReference type="SUPFAM" id="SSF51735">
    <property type="entry name" value="NAD(P)-binding Rossmann-fold domains"/>
    <property type="match status" value="1"/>
</dbReference>
<gene>
    <name evidence="2" type="ORF">KB449_26545</name>
</gene>
<dbReference type="Pfam" id="PF00106">
    <property type="entry name" value="adh_short"/>
    <property type="match status" value="1"/>
</dbReference>
<organism evidence="2 3">
    <name type="scientific">Cohnella hashimotonis</name>
    <dbReference type="NCBI Taxonomy" id="2826895"/>
    <lineage>
        <taxon>Bacteria</taxon>
        <taxon>Bacillati</taxon>
        <taxon>Bacillota</taxon>
        <taxon>Bacilli</taxon>
        <taxon>Bacillales</taxon>
        <taxon>Paenibacillaceae</taxon>
        <taxon>Cohnella</taxon>
    </lineage>
</organism>
<dbReference type="PANTHER" id="PTHR43544">
    <property type="entry name" value="SHORT-CHAIN DEHYDROGENASE/REDUCTASE"/>
    <property type="match status" value="1"/>
</dbReference>
<dbReference type="PRINTS" id="PR00080">
    <property type="entry name" value="SDRFAMILY"/>
</dbReference>
<protein>
    <submittedName>
        <fullName evidence="2">SDR family oxidoreductase</fullName>
    </submittedName>
</protein>
<name>A0ABT6TPR1_9BACL</name>
<dbReference type="EMBL" id="JAGRPV010000001">
    <property type="protein sequence ID" value="MDI4648541.1"/>
    <property type="molecule type" value="Genomic_DNA"/>
</dbReference>
<evidence type="ECO:0000313" key="3">
    <source>
        <dbReference type="Proteomes" id="UP001161691"/>
    </source>
</evidence>
<dbReference type="RefSeq" id="WP_282911246.1">
    <property type="nucleotide sequence ID" value="NZ_JAGRPV010000001.1"/>
</dbReference>
<comment type="caution">
    <text evidence="2">The sequence shown here is derived from an EMBL/GenBank/DDBJ whole genome shotgun (WGS) entry which is preliminary data.</text>
</comment>
<dbReference type="Proteomes" id="UP001161691">
    <property type="component" value="Unassembled WGS sequence"/>
</dbReference>
<sequence length="235" mass="24932">MNVLITGAARGLGYELAKISAARGHAVVACVRDAARPADGLLQLAERYPGLVRIEALDVADESQAQALAAKLRDEGFVLDALVNNAGILLGRSGGIASLELDELKRTFEVNLYGPLMVAKHLTPLMRESMSGAEIVVHVASDAGSFAGAYGGDYPYALSKMALSMFTKQLNEELKPRGIRALAVHPGWMRTDMGGESAPLSPSESALGIIDLIEGTTEVAAETWFVDHTGREMPV</sequence>
<dbReference type="PRINTS" id="PR00081">
    <property type="entry name" value="GDHRDH"/>
</dbReference>
<dbReference type="PANTHER" id="PTHR43544:SF33">
    <property type="entry name" value="C-FACTOR"/>
    <property type="match status" value="1"/>
</dbReference>
<proteinExistence type="inferred from homology"/>
<comment type="similarity">
    <text evidence="1">Belongs to the short-chain dehydrogenases/reductases (SDR) family.</text>
</comment>